<protein>
    <recommendedName>
        <fullName evidence="5">ATP-dependent RNA helicase</fullName>
    </recommendedName>
</protein>
<feature type="signal peptide" evidence="2">
    <location>
        <begin position="1"/>
        <end position="24"/>
    </location>
</feature>
<evidence type="ECO:0000256" key="1">
    <source>
        <dbReference type="SAM" id="MobiDB-lite"/>
    </source>
</evidence>
<gene>
    <name evidence="3" type="ORF">LK12_12575</name>
</gene>
<reference evidence="3 4" key="1">
    <citation type="submission" date="2014-10" db="EMBL/GenBank/DDBJ databases">
        <title>Genome sequence of Novosphingobium malaysiense MUSC 273(T).</title>
        <authorList>
            <person name="Lee L.-H."/>
        </authorList>
    </citation>
    <scope>NUCLEOTIDE SEQUENCE [LARGE SCALE GENOMIC DNA]</scope>
    <source>
        <strain evidence="3 4">MUSC 273</strain>
    </source>
</reference>
<keyword evidence="4" id="KW-1185">Reference proteome</keyword>
<feature type="region of interest" description="Disordered" evidence="1">
    <location>
        <begin position="23"/>
        <end position="157"/>
    </location>
</feature>
<dbReference type="InterPro" id="IPR024572">
    <property type="entry name" value="RcnB"/>
</dbReference>
<accession>A0A0B1ZN41</accession>
<keyword evidence="2" id="KW-0732">Signal</keyword>
<dbReference type="Proteomes" id="UP000031057">
    <property type="component" value="Unassembled WGS sequence"/>
</dbReference>
<sequence length="296" mass="36909">MTAGAWSAMALAVASMAVPDIAAAAERPSRHQNHERGSDNRPNFNNRTQGSARASAQAREAWSRNNARQARSGAPDMTESRQRAIRTAREQRRQESRRDAERSRETWQQRRAERHEDRAERRDNRSNQWMKQYQRRDNRDDRRDNRYDRRDDRRDDRYDRRDDRRDHRYEGRNDRRDHRWSDRNDRREYRDHRRWDRHSWRRNNRYDWRDYRARHRSTYRIGRYYAPYYGYSYRRLGIGFTLGSMFYSNRYWIDDPWMYRLPEVYGPYRWVRYYDDVLLVNVYTGEVVDVIYDFFW</sequence>
<feature type="chain" id="PRO_5002065269" description="ATP-dependent RNA helicase" evidence="2">
    <location>
        <begin position="25"/>
        <end position="296"/>
    </location>
</feature>
<evidence type="ECO:0008006" key="5">
    <source>
        <dbReference type="Google" id="ProtNLM"/>
    </source>
</evidence>
<comment type="caution">
    <text evidence="3">The sequence shown here is derived from an EMBL/GenBank/DDBJ whole genome shotgun (WGS) entry which is preliminary data.</text>
</comment>
<feature type="compositionally biased region" description="Basic and acidic residues" evidence="1">
    <location>
        <begin position="78"/>
        <end position="125"/>
    </location>
</feature>
<feature type="compositionally biased region" description="Polar residues" evidence="1">
    <location>
        <begin position="40"/>
        <end position="54"/>
    </location>
</feature>
<dbReference type="AlphaFoldDB" id="A0A0B1ZN41"/>
<dbReference type="Pfam" id="PF11776">
    <property type="entry name" value="RcnB"/>
    <property type="match status" value="1"/>
</dbReference>
<feature type="compositionally biased region" description="Basic and acidic residues" evidence="1">
    <location>
        <begin position="134"/>
        <end position="157"/>
    </location>
</feature>
<dbReference type="STRING" id="1348853.LK12_12575"/>
<dbReference type="EMBL" id="JTDI01000003">
    <property type="protein sequence ID" value="KHK92001.1"/>
    <property type="molecule type" value="Genomic_DNA"/>
</dbReference>
<evidence type="ECO:0000313" key="3">
    <source>
        <dbReference type="EMBL" id="KHK92001.1"/>
    </source>
</evidence>
<organism evidence="3 4">
    <name type="scientific">Novosphingobium malaysiense</name>
    <dbReference type="NCBI Taxonomy" id="1348853"/>
    <lineage>
        <taxon>Bacteria</taxon>
        <taxon>Pseudomonadati</taxon>
        <taxon>Pseudomonadota</taxon>
        <taxon>Alphaproteobacteria</taxon>
        <taxon>Sphingomonadales</taxon>
        <taxon>Sphingomonadaceae</taxon>
        <taxon>Novosphingobium</taxon>
    </lineage>
</organism>
<dbReference type="Gene3D" id="3.10.450.160">
    <property type="entry name" value="inner membrane protein cigr"/>
    <property type="match status" value="1"/>
</dbReference>
<evidence type="ECO:0000256" key="2">
    <source>
        <dbReference type="SAM" id="SignalP"/>
    </source>
</evidence>
<feature type="compositionally biased region" description="Basic and acidic residues" evidence="1">
    <location>
        <begin position="27"/>
        <end position="39"/>
    </location>
</feature>
<evidence type="ECO:0000313" key="4">
    <source>
        <dbReference type="Proteomes" id="UP000031057"/>
    </source>
</evidence>
<proteinExistence type="predicted"/>
<name>A0A0B1ZN41_9SPHN</name>